<dbReference type="Gene3D" id="3.30.1300.30">
    <property type="entry name" value="GSPII I/J protein-like"/>
    <property type="match status" value="2"/>
</dbReference>
<feature type="transmembrane region" description="Helical" evidence="1">
    <location>
        <begin position="12"/>
        <end position="33"/>
    </location>
</feature>
<proteinExistence type="predicted"/>
<reference evidence="2" key="1">
    <citation type="submission" date="2022-07" db="EMBL/GenBank/DDBJ databases">
        <title>Sphingomonas sp. nov., a novel bacterium isolated from the north slope of the Mount Everest.</title>
        <authorList>
            <person name="Cui X."/>
            <person name="Liu Y."/>
        </authorList>
    </citation>
    <scope>NUCLEOTIDE SEQUENCE</scope>
    <source>
        <strain evidence="2">S5-59</strain>
    </source>
</reference>
<evidence type="ECO:0000256" key="1">
    <source>
        <dbReference type="SAM" id="Phobius"/>
    </source>
</evidence>
<keyword evidence="1" id="KW-0472">Membrane</keyword>
<evidence type="ECO:0000313" key="2">
    <source>
        <dbReference type="EMBL" id="UUL83927.1"/>
    </source>
</evidence>
<dbReference type="InterPro" id="IPR038072">
    <property type="entry name" value="GspK_central_sf"/>
</dbReference>
<sequence>MTRRPPPRGEEGMILINVLLFVAIATGLVLLMVNREELALDGALRMREASRALAIVRGGEVSALVALRRDAIEAPQVDHAAEPWGALAESGIAIEGGTFDLVIADAEGRFNINSLRSGEAAPVIMFNTIARQVGLDEEQMLLAIAYVRGQGPITDLRPIRLAGVEPAVADRLQRLVTALPGITQINLNAADREMLLLLFNDPAVVDRLIAVRDRQGFLTQQDLGDQNVTAPPGTRFASNTFWVRTRATIGSTAQSGAALIQRRPRDDGSIETVTVERWRNAAVPPEAPAFVDPA</sequence>
<dbReference type="Proteomes" id="UP001058533">
    <property type="component" value="Chromosome"/>
</dbReference>
<keyword evidence="3" id="KW-1185">Reference proteome</keyword>
<dbReference type="Gene3D" id="1.10.40.60">
    <property type="entry name" value="EpsJ-like"/>
    <property type="match status" value="2"/>
</dbReference>
<gene>
    <name evidence="2" type="ORF">NMP03_06970</name>
</gene>
<keyword evidence="1" id="KW-1133">Transmembrane helix</keyword>
<keyword evidence="1" id="KW-0812">Transmembrane</keyword>
<dbReference type="EMBL" id="CP101740">
    <property type="protein sequence ID" value="UUL83927.1"/>
    <property type="molecule type" value="Genomic_DNA"/>
</dbReference>
<protein>
    <submittedName>
        <fullName evidence="2">Type II secretion system protein GspK</fullName>
    </submittedName>
</protein>
<evidence type="ECO:0000313" key="3">
    <source>
        <dbReference type="Proteomes" id="UP001058533"/>
    </source>
</evidence>
<dbReference type="RefSeq" id="WP_256507762.1">
    <property type="nucleotide sequence ID" value="NZ_CP101740.1"/>
</dbReference>
<accession>A0ABY5LDG5</accession>
<organism evidence="2 3">
    <name type="scientific">Sphingomonas qomolangmaensis</name>
    <dbReference type="NCBI Taxonomy" id="2918765"/>
    <lineage>
        <taxon>Bacteria</taxon>
        <taxon>Pseudomonadati</taxon>
        <taxon>Pseudomonadota</taxon>
        <taxon>Alphaproteobacteria</taxon>
        <taxon>Sphingomonadales</taxon>
        <taxon>Sphingomonadaceae</taxon>
        <taxon>Sphingomonas</taxon>
    </lineage>
</organism>
<name>A0ABY5LDG5_9SPHN</name>